<evidence type="ECO:0000256" key="2">
    <source>
        <dbReference type="ARBA" id="ARBA00022801"/>
    </source>
</evidence>
<sequence length="232" mass="26405">MHVIPEENKEAVDGDDDPSSKPSAAYMMRRRLRNYLAWKRDFAKVSASLFAENQKSINGTSDKGSQNSRGKGPPNKRRRMRGGGAAASSTTRTANGSIRMAGDRDSHIASLLADLAPTEAEAQQKNEIAADPLDETEENFFELYEMNELVVVHPYDGDMDEHVLEEVKPRYVIMYEPDAAFIRRVEVYRSSHGDRNVRVYFMYYGNSVEEQRYLSGVRREKDAFTKLIRERG</sequence>
<dbReference type="PANTHER" id="PTHR10150:SF0">
    <property type="entry name" value="DNA REPAIR ENDONUCLEASE XPF"/>
    <property type="match status" value="1"/>
</dbReference>
<proteinExistence type="predicted"/>
<dbReference type="EMBL" id="JAVRRA010018703">
    <property type="protein sequence ID" value="KAK5187959.1"/>
    <property type="molecule type" value="Genomic_DNA"/>
</dbReference>
<accession>A0ABR0LJW7</accession>
<keyword evidence="2" id="KW-0378">Hydrolase</keyword>
<evidence type="ECO:0000256" key="4">
    <source>
        <dbReference type="SAM" id="MobiDB-lite"/>
    </source>
</evidence>
<feature type="region of interest" description="Disordered" evidence="4">
    <location>
        <begin position="1"/>
        <end position="25"/>
    </location>
</feature>
<organism evidence="5 6">
    <name type="scientific">Cryomyces antarcticus</name>
    <dbReference type="NCBI Taxonomy" id="329879"/>
    <lineage>
        <taxon>Eukaryota</taxon>
        <taxon>Fungi</taxon>
        <taxon>Dikarya</taxon>
        <taxon>Ascomycota</taxon>
        <taxon>Pezizomycotina</taxon>
        <taxon>Dothideomycetes</taxon>
        <taxon>Dothideomycetes incertae sedis</taxon>
        <taxon>Cryomyces</taxon>
    </lineage>
</organism>
<keyword evidence="6" id="KW-1185">Reference proteome</keyword>
<keyword evidence="3" id="KW-0234">DNA repair</keyword>
<feature type="compositionally biased region" description="Low complexity" evidence="4">
    <location>
        <begin position="86"/>
        <end position="97"/>
    </location>
</feature>
<evidence type="ECO:0000256" key="1">
    <source>
        <dbReference type="ARBA" id="ARBA00022763"/>
    </source>
</evidence>
<protein>
    <submittedName>
        <fullName evidence="5">DNA repair protein RAD16</fullName>
    </submittedName>
</protein>
<feature type="compositionally biased region" description="Polar residues" evidence="4">
    <location>
        <begin position="51"/>
        <end position="69"/>
    </location>
</feature>
<feature type="non-terminal residue" evidence="5">
    <location>
        <position position="232"/>
    </location>
</feature>
<evidence type="ECO:0000313" key="6">
    <source>
        <dbReference type="Proteomes" id="UP001357485"/>
    </source>
</evidence>
<reference evidence="5 6" key="1">
    <citation type="submission" date="2023-08" db="EMBL/GenBank/DDBJ databases">
        <title>Black Yeasts Isolated from many extreme environments.</title>
        <authorList>
            <person name="Coleine C."/>
            <person name="Stajich J.E."/>
            <person name="Selbmann L."/>
        </authorList>
    </citation>
    <scope>NUCLEOTIDE SEQUENCE [LARGE SCALE GENOMIC DNA]</scope>
    <source>
        <strain evidence="5 6">CCFEE 536</strain>
    </source>
</reference>
<name>A0ABR0LJW7_9PEZI</name>
<dbReference type="Proteomes" id="UP001357485">
    <property type="component" value="Unassembled WGS sequence"/>
</dbReference>
<dbReference type="PANTHER" id="PTHR10150">
    <property type="entry name" value="DNA REPAIR ENDONUCLEASE XPF"/>
    <property type="match status" value="1"/>
</dbReference>
<feature type="region of interest" description="Disordered" evidence="4">
    <location>
        <begin position="51"/>
        <end position="99"/>
    </location>
</feature>
<feature type="compositionally biased region" description="Basic and acidic residues" evidence="4">
    <location>
        <begin position="1"/>
        <end position="12"/>
    </location>
</feature>
<evidence type="ECO:0000256" key="3">
    <source>
        <dbReference type="ARBA" id="ARBA00023204"/>
    </source>
</evidence>
<keyword evidence="1" id="KW-0227">DNA damage</keyword>
<gene>
    <name evidence="5" type="primary">rad16_3</name>
    <name evidence="5" type="ORF">LTR16_009076</name>
</gene>
<evidence type="ECO:0000313" key="5">
    <source>
        <dbReference type="EMBL" id="KAK5187959.1"/>
    </source>
</evidence>
<comment type="caution">
    <text evidence="5">The sequence shown here is derived from an EMBL/GenBank/DDBJ whole genome shotgun (WGS) entry which is preliminary data.</text>
</comment>